<evidence type="ECO:0000256" key="3">
    <source>
        <dbReference type="ARBA" id="ARBA00022664"/>
    </source>
</evidence>
<protein>
    <recommendedName>
        <fullName evidence="10">Pinin/SDK/MemA protein domain-containing protein</fullName>
    </recommendedName>
</protein>
<evidence type="ECO:0000256" key="7">
    <source>
        <dbReference type="ARBA" id="ARBA00023242"/>
    </source>
</evidence>
<feature type="coiled-coil region" evidence="8">
    <location>
        <begin position="199"/>
        <end position="230"/>
    </location>
</feature>
<dbReference type="Pfam" id="PF04696">
    <property type="entry name" value="Pinin_SDK_memA"/>
    <property type="match status" value="1"/>
</dbReference>
<feature type="compositionally biased region" description="Basic and acidic residues" evidence="9">
    <location>
        <begin position="18"/>
        <end position="35"/>
    </location>
</feature>
<dbReference type="GO" id="GO:0008380">
    <property type="term" value="P:RNA splicing"/>
    <property type="evidence" value="ECO:0007669"/>
    <property type="project" value="UniProtKB-KW"/>
</dbReference>
<keyword evidence="5" id="KW-0804">Transcription</keyword>
<comment type="subcellular location">
    <subcellularLocation>
        <location evidence="1">Nucleus</location>
    </subcellularLocation>
</comment>
<dbReference type="GO" id="GO:0071013">
    <property type="term" value="C:catalytic step 2 spliceosome"/>
    <property type="evidence" value="ECO:0007669"/>
    <property type="project" value="TreeGrafter"/>
</dbReference>
<reference evidence="11" key="1">
    <citation type="submission" date="2020-03" db="EMBL/GenBank/DDBJ databases">
        <title>A high-quality chromosome-level genome assembly of a woody plant with both climbing and erect habits, Rhamnella rubrinervis.</title>
        <authorList>
            <person name="Lu Z."/>
            <person name="Yang Y."/>
            <person name="Zhu X."/>
            <person name="Sun Y."/>
        </authorList>
    </citation>
    <scope>NUCLEOTIDE SEQUENCE</scope>
    <source>
        <strain evidence="11">BYM</strain>
        <tissue evidence="11">Leaf</tissue>
    </source>
</reference>
<dbReference type="InterPro" id="IPR006786">
    <property type="entry name" value="Pinin_SDK_MemA"/>
</dbReference>
<dbReference type="PANTHER" id="PTHR12707">
    <property type="entry name" value="PINN"/>
    <property type="match status" value="1"/>
</dbReference>
<feature type="compositionally biased region" description="Basic and acidic residues" evidence="9">
    <location>
        <begin position="401"/>
        <end position="414"/>
    </location>
</feature>
<accession>A0A8K0GS59</accession>
<keyword evidence="8" id="KW-0175">Coiled coil</keyword>
<keyword evidence="7" id="KW-0539">Nucleus</keyword>
<comment type="similarity">
    <text evidence="2">Belongs to the pinin family.</text>
</comment>
<feature type="compositionally biased region" description="Acidic residues" evidence="9">
    <location>
        <begin position="373"/>
        <end position="400"/>
    </location>
</feature>
<gene>
    <name evidence="11" type="ORF">FNV43_RR22055</name>
</gene>
<evidence type="ECO:0000256" key="8">
    <source>
        <dbReference type="SAM" id="Coils"/>
    </source>
</evidence>
<keyword evidence="4" id="KW-0805">Transcription regulation</keyword>
<dbReference type="InterPro" id="IPR039853">
    <property type="entry name" value="Pinin"/>
</dbReference>
<dbReference type="GO" id="GO:0006397">
    <property type="term" value="P:mRNA processing"/>
    <property type="evidence" value="ECO:0007669"/>
    <property type="project" value="UniProtKB-KW"/>
</dbReference>
<comment type="caution">
    <text evidence="11">The sequence shown here is derived from an EMBL/GenBank/DDBJ whole genome shotgun (WGS) entry which is preliminary data.</text>
</comment>
<keyword evidence="12" id="KW-1185">Reference proteome</keyword>
<organism evidence="11 12">
    <name type="scientific">Rhamnella rubrinervis</name>
    <dbReference type="NCBI Taxonomy" id="2594499"/>
    <lineage>
        <taxon>Eukaryota</taxon>
        <taxon>Viridiplantae</taxon>
        <taxon>Streptophyta</taxon>
        <taxon>Embryophyta</taxon>
        <taxon>Tracheophyta</taxon>
        <taxon>Spermatophyta</taxon>
        <taxon>Magnoliopsida</taxon>
        <taxon>eudicotyledons</taxon>
        <taxon>Gunneridae</taxon>
        <taxon>Pentapetalae</taxon>
        <taxon>rosids</taxon>
        <taxon>fabids</taxon>
        <taxon>Rosales</taxon>
        <taxon>Rhamnaceae</taxon>
        <taxon>rhamnoid group</taxon>
        <taxon>Rhamneae</taxon>
        <taxon>Rhamnella</taxon>
    </lineage>
</organism>
<evidence type="ECO:0000256" key="1">
    <source>
        <dbReference type="ARBA" id="ARBA00004123"/>
    </source>
</evidence>
<feature type="region of interest" description="Disordered" evidence="9">
    <location>
        <begin position="354"/>
        <end position="426"/>
    </location>
</feature>
<dbReference type="AlphaFoldDB" id="A0A8K0GS59"/>
<evidence type="ECO:0000256" key="5">
    <source>
        <dbReference type="ARBA" id="ARBA00023163"/>
    </source>
</evidence>
<evidence type="ECO:0000313" key="11">
    <source>
        <dbReference type="EMBL" id="KAF3434968.1"/>
    </source>
</evidence>
<keyword evidence="3" id="KW-0507">mRNA processing</keyword>
<name>A0A8K0GS59_9ROSA</name>
<evidence type="ECO:0000256" key="9">
    <source>
        <dbReference type="SAM" id="MobiDB-lite"/>
    </source>
</evidence>
<evidence type="ECO:0000256" key="4">
    <source>
        <dbReference type="ARBA" id="ARBA00023015"/>
    </source>
</evidence>
<keyword evidence="6" id="KW-0508">mRNA splicing</keyword>
<dbReference type="OrthoDB" id="330772at2759"/>
<evidence type="ECO:0000313" key="12">
    <source>
        <dbReference type="Proteomes" id="UP000796880"/>
    </source>
</evidence>
<sequence>MGSTVAKTEEELRKEIDELQRQQREITERLRDPRGLRRGRLSGPGPRNFTANGPRQRAYPRYGDGADAEDQPPAKRRLSSAVVKVEDGEITEDAEGTRDVQNDGANKGTAGAALTDTSDRKSINLQQSGWSRKDGGQRAVKKDFEVLATEHVPRVLPKNEDPSLVNRNKRMLGQLLGTLEKFRKEDMQLSGTEAFMRRSNSLQRAEQRAREESERLRLQERERIAEKRRRDLTLRARVAAKTEEKKLELLFLRWSEHHKKLCKFIRTKTEPPIYYMTNKPMDEDATLAEQQKEQAFLEWKAARREELSEYQKQIGEQCLANVEKELEKWQNAKKLKKVNDDDMLNLQETMDKELDTHRLEHGPKKRKIPDGSNNEEEDDDDVEDITVGEDDIMDDVLDVDDNNRRADETARPDADNSSSPIADKLD</sequence>
<feature type="domain" description="Pinin/SDK/MemA protein" evidence="10">
    <location>
        <begin position="165"/>
        <end position="293"/>
    </location>
</feature>
<dbReference type="PANTHER" id="PTHR12707:SF0">
    <property type="entry name" value="PININ"/>
    <property type="match status" value="1"/>
</dbReference>
<evidence type="ECO:0000256" key="2">
    <source>
        <dbReference type="ARBA" id="ARBA00010386"/>
    </source>
</evidence>
<feature type="region of interest" description="Disordered" evidence="9">
    <location>
        <begin position="18"/>
        <end position="138"/>
    </location>
</feature>
<evidence type="ECO:0000256" key="6">
    <source>
        <dbReference type="ARBA" id="ARBA00023187"/>
    </source>
</evidence>
<proteinExistence type="inferred from homology"/>
<dbReference type="EMBL" id="VOIH02000010">
    <property type="protein sequence ID" value="KAF3434968.1"/>
    <property type="molecule type" value="Genomic_DNA"/>
</dbReference>
<evidence type="ECO:0000259" key="10">
    <source>
        <dbReference type="Pfam" id="PF04696"/>
    </source>
</evidence>
<dbReference type="Proteomes" id="UP000796880">
    <property type="component" value="Unassembled WGS sequence"/>
</dbReference>